<keyword evidence="1" id="KW-0472">Membrane</keyword>
<dbReference type="CDD" id="cd06222">
    <property type="entry name" value="RNase_H_like"/>
    <property type="match status" value="1"/>
</dbReference>
<comment type="caution">
    <text evidence="4">The sequence shown here is derived from an EMBL/GenBank/DDBJ whole genome shotgun (WGS) entry which is preliminary data.</text>
</comment>
<dbReference type="Proteomes" id="UP001459277">
    <property type="component" value="Unassembled WGS sequence"/>
</dbReference>
<keyword evidence="5" id="KW-1185">Reference proteome</keyword>
<dbReference type="Pfam" id="PF13456">
    <property type="entry name" value="RVT_3"/>
    <property type="match status" value="1"/>
</dbReference>
<evidence type="ECO:0000313" key="5">
    <source>
        <dbReference type="Proteomes" id="UP001459277"/>
    </source>
</evidence>
<dbReference type="InterPro" id="IPR012337">
    <property type="entry name" value="RNaseH-like_sf"/>
</dbReference>
<dbReference type="GO" id="GO:0003676">
    <property type="term" value="F:nucleic acid binding"/>
    <property type="evidence" value="ECO:0007669"/>
    <property type="project" value="InterPro"/>
</dbReference>
<evidence type="ECO:0008006" key="6">
    <source>
        <dbReference type="Google" id="ProtNLM"/>
    </source>
</evidence>
<reference evidence="4 5" key="1">
    <citation type="submission" date="2024-01" db="EMBL/GenBank/DDBJ databases">
        <title>A telomere-to-telomere, gap-free genome of sweet tea (Lithocarpus litseifolius).</title>
        <authorList>
            <person name="Zhou J."/>
        </authorList>
    </citation>
    <scope>NUCLEOTIDE SEQUENCE [LARGE SCALE GENOMIC DNA]</scope>
    <source>
        <strain evidence="4">Zhou-2022a</strain>
        <tissue evidence="4">Leaf</tissue>
    </source>
</reference>
<proteinExistence type="predicted"/>
<dbReference type="AlphaFoldDB" id="A0AAW2CR96"/>
<feature type="transmembrane region" description="Helical" evidence="1">
    <location>
        <begin position="170"/>
        <end position="192"/>
    </location>
</feature>
<dbReference type="InterPro" id="IPR053151">
    <property type="entry name" value="RNase_H-like"/>
</dbReference>
<dbReference type="SUPFAM" id="SSF53098">
    <property type="entry name" value="Ribonuclease H-like"/>
    <property type="match status" value="1"/>
</dbReference>
<keyword evidence="1" id="KW-0812">Transmembrane</keyword>
<protein>
    <recommendedName>
        <fullName evidence="6">Reverse transcriptase zinc-binding domain-containing protein</fullName>
    </recommendedName>
</protein>
<accession>A0AAW2CR96</accession>
<dbReference type="Gene3D" id="3.30.420.10">
    <property type="entry name" value="Ribonuclease H-like superfamily/Ribonuclease H"/>
    <property type="match status" value="1"/>
</dbReference>
<dbReference type="InterPro" id="IPR044730">
    <property type="entry name" value="RNase_H-like_dom_plant"/>
</dbReference>
<dbReference type="InterPro" id="IPR002156">
    <property type="entry name" value="RNaseH_domain"/>
</dbReference>
<evidence type="ECO:0000256" key="1">
    <source>
        <dbReference type="SAM" id="Phobius"/>
    </source>
</evidence>
<evidence type="ECO:0000313" key="4">
    <source>
        <dbReference type="EMBL" id="KAK9999971.1"/>
    </source>
</evidence>
<keyword evidence="1" id="KW-1133">Transmembrane helix</keyword>
<feature type="domain" description="RNase H type-1" evidence="2">
    <location>
        <begin position="250"/>
        <end position="315"/>
    </location>
</feature>
<dbReference type="InterPro" id="IPR026960">
    <property type="entry name" value="RVT-Znf"/>
</dbReference>
<dbReference type="InterPro" id="IPR036397">
    <property type="entry name" value="RNaseH_sf"/>
</dbReference>
<evidence type="ECO:0000259" key="2">
    <source>
        <dbReference type="Pfam" id="PF13456"/>
    </source>
</evidence>
<dbReference type="Pfam" id="PF13966">
    <property type="entry name" value="zf-RVT"/>
    <property type="match status" value="1"/>
</dbReference>
<dbReference type="PANTHER" id="PTHR47723">
    <property type="entry name" value="OS05G0353850 PROTEIN"/>
    <property type="match status" value="1"/>
</dbReference>
<sequence>MEAKNLVNASYAWKSILMGRDVIKRGATWRIGSGLSVNVWGENWLPTKHNPRIITPVVVGWEGAKEASRVQQPSQSSTQALKLLWNKIWALNVPNKVKTLIWRACKNSLPTKANLFRRKIIPDGRCEICKQEDEDIMHAFYRCPALQSLKNSIPAWNQGSLKQSTCFTDFIGFIFAGTANPTLFSLVLWNLGNRLNNLKLGKPTLPLDKVLEHSRERQLESHSSPMMSTKQRRMQTATWTPPQDNWYKINFDGVTFADDRSAGLGVVMLNKEGRVMASVSQKIPLPMTVIEVEVLAARRALELAVELGFDHIILERGF</sequence>
<evidence type="ECO:0000259" key="3">
    <source>
        <dbReference type="Pfam" id="PF13966"/>
    </source>
</evidence>
<gene>
    <name evidence="4" type="ORF">SO802_019574</name>
</gene>
<dbReference type="GO" id="GO:0004523">
    <property type="term" value="F:RNA-DNA hybrid ribonuclease activity"/>
    <property type="evidence" value="ECO:0007669"/>
    <property type="project" value="InterPro"/>
</dbReference>
<dbReference type="PANTHER" id="PTHR47723:SF19">
    <property type="entry name" value="POLYNUCLEOTIDYL TRANSFERASE, RIBONUCLEASE H-LIKE SUPERFAMILY PROTEIN"/>
    <property type="match status" value="1"/>
</dbReference>
<name>A0AAW2CR96_9ROSI</name>
<organism evidence="4 5">
    <name type="scientific">Lithocarpus litseifolius</name>
    <dbReference type="NCBI Taxonomy" id="425828"/>
    <lineage>
        <taxon>Eukaryota</taxon>
        <taxon>Viridiplantae</taxon>
        <taxon>Streptophyta</taxon>
        <taxon>Embryophyta</taxon>
        <taxon>Tracheophyta</taxon>
        <taxon>Spermatophyta</taxon>
        <taxon>Magnoliopsida</taxon>
        <taxon>eudicotyledons</taxon>
        <taxon>Gunneridae</taxon>
        <taxon>Pentapetalae</taxon>
        <taxon>rosids</taxon>
        <taxon>fabids</taxon>
        <taxon>Fagales</taxon>
        <taxon>Fagaceae</taxon>
        <taxon>Lithocarpus</taxon>
    </lineage>
</organism>
<feature type="domain" description="Reverse transcriptase zinc-binding" evidence="3">
    <location>
        <begin position="81"/>
        <end position="147"/>
    </location>
</feature>
<dbReference type="EMBL" id="JAZDWU010000006">
    <property type="protein sequence ID" value="KAK9999971.1"/>
    <property type="molecule type" value="Genomic_DNA"/>
</dbReference>